<feature type="transmembrane region" description="Helical" evidence="7">
    <location>
        <begin position="44"/>
        <end position="70"/>
    </location>
</feature>
<accession>A0A974XJS7</accession>
<evidence type="ECO:0000256" key="3">
    <source>
        <dbReference type="ARBA" id="ARBA00022692"/>
    </source>
</evidence>
<protein>
    <submittedName>
        <fullName evidence="8">Metal ABC transporter permease</fullName>
    </submittedName>
</protein>
<feature type="transmembrane region" description="Helical" evidence="7">
    <location>
        <begin position="166"/>
        <end position="194"/>
    </location>
</feature>
<keyword evidence="5 7" id="KW-0472">Membrane</keyword>
<dbReference type="Pfam" id="PF00950">
    <property type="entry name" value="ABC-3"/>
    <property type="match status" value="1"/>
</dbReference>
<dbReference type="GO" id="GO:0043190">
    <property type="term" value="C:ATP-binding cassette (ABC) transporter complex"/>
    <property type="evidence" value="ECO:0007669"/>
    <property type="project" value="InterPro"/>
</dbReference>
<feature type="transmembrane region" description="Helical" evidence="7">
    <location>
        <begin position="115"/>
        <end position="144"/>
    </location>
</feature>
<dbReference type="Proteomes" id="UP000663499">
    <property type="component" value="Chromosome"/>
</dbReference>
<dbReference type="InterPro" id="IPR037294">
    <property type="entry name" value="ABC_BtuC-like"/>
</dbReference>
<gene>
    <name evidence="8" type="ORF">J0B03_08925</name>
</gene>
<sequence>MKNGLASAILASILCGIIGTIIVEKKLVSMSGGIAHTSYGGIGLGFLLGIEPLISGIGFALAAAFGISAIQRRTTAGADTLIGMFWAVGMGLGVVFIAMTPGYPPDMTTYLFGDILTVSSGFVTLMTAWTTFTLMFTAALYPYLKAYLFDEEYSEILGVQTRLLEYLLYGMIALSIVFLIKVVGIVLAIAMLTIPPATAKIFSYELLRIMIYSVLIGSITSIGGMLISYVYNIPSGATIILLSIMVYGLVFPVKKYFQRQRV</sequence>
<dbReference type="KEGG" id="alka:J0B03_08925"/>
<proteinExistence type="inferred from homology"/>
<evidence type="ECO:0000256" key="1">
    <source>
        <dbReference type="ARBA" id="ARBA00004141"/>
    </source>
</evidence>
<keyword evidence="3 6" id="KW-0812">Transmembrane</keyword>
<keyword evidence="6" id="KW-0813">Transport</keyword>
<feature type="transmembrane region" description="Helical" evidence="7">
    <location>
        <begin position="6"/>
        <end position="23"/>
    </location>
</feature>
<dbReference type="Gene3D" id="1.10.3470.10">
    <property type="entry name" value="ABC transporter involved in vitamin B12 uptake, BtuC"/>
    <property type="match status" value="1"/>
</dbReference>
<dbReference type="GO" id="GO:0010043">
    <property type="term" value="P:response to zinc ion"/>
    <property type="evidence" value="ECO:0007669"/>
    <property type="project" value="TreeGrafter"/>
</dbReference>
<evidence type="ECO:0000256" key="7">
    <source>
        <dbReference type="SAM" id="Phobius"/>
    </source>
</evidence>
<feature type="transmembrane region" description="Helical" evidence="7">
    <location>
        <begin position="206"/>
        <end position="227"/>
    </location>
</feature>
<dbReference type="GO" id="GO:0055085">
    <property type="term" value="P:transmembrane transport"/>
    <property type="evidence" value="ECO:0007669"/>
    <property type="project" value="InterPro"/>
</dbReference>
<reference evidence="8" key="1">
    <citation type="submission" date="2021-03" db="EMBL/GenBank/DDBJ databases">
        <title>Alkalibacter marinus sp. nov., isolated from tidal flat sediment.</title>
        <authorList>
            <person name="Namirimu T."/>
            <person name="Yang J.-A."/>
            <person name="Yang S.-H."/>
            <person name="Kim Y.-J."/>
            <person name="Kwon K.K."/>
        </authorList>
    </citation>
    <scope>NUCLEOTIDE SEQUENCE</scope>
    <source>
        <strain evidence="8">ES005</strain>
    </source>
</reference>
<evidence type="ECO:0000256" key="5">
    <source>
        <dbReference type="ARBA" id="ARBA00023136"/>
    </source>
</evidence>
<dbReference type="EMBL" id="CP071444">
    <property type="protein sequence ID" value="QSX09708.1"/>
    <property type="molecule type" value="Genomic_DNA"/>
</dbReference>
<evidence type="ECO:0000313" key="8">
    <source>
        <dbReference type="EMBL" id="QSX09708.1"/>
    </source>
</evidence>
<evidence type="ECO:0000256" key="4">
    <source>
        <dbReference type="ARBA" id="ARBA00022989"/>
    </source>
</evidence>
<name>A0A974XJS7_9FIRM</name>
<organism evidence="8 9">
    <name type="scientific">Alkalibacter rhizosphaerae</name>
    <dbReference type="NCBI Taxonomy" id="2815577"/>
    <lineage>
        <taxon>Bacteria</taxon>
        <taxon>Bacillati</taxon>
        <taxon>Bacillota</taxon>
        <taxon>Clostridia</taxon>
        <taxon>Eubacteriales</taxon>
        <taxon>Eubacteriaceae</taxon>
        <taxon>Alkalibacter</taxon>
    </lineage>
</organism>
<feature type="transmembrane region" description="Helical" evidence="7">
    <location>
        <begin position="233"/>
        <end position="253"/>
    </location>
</feature>
<comment type="subcellular location">
    <subcellularLocation>
        <location evidence="6">Cell membrane</location>
        <topology evidence="6">Multi-pass membrane protein</topology>
    </subcellularLocation>
    <subcellularLocation>
        <location evidence="1">Membrane</location>
        <topology evidence="1">Multi-pass membrane protein</topology>
    </subcellularLocation>
</comment>
<keyword evidence="9" id="KW-1185">Reference proteome</keyword>
<evidence type="ECO:0000313" key="9">
    <source>
        <dbReference type="Proteomes" id="UP000663499"/>
    </source>
</evidence>
<feature type="transmembrane region" description="Helical" evidence="7">
    <location>
        <begin position="82"/>
        <end position="103"/>
    </location>
</feature>
<keyword evidence="4 7" id="KW-1133">Transmembrane helix</keyword>
<comment type="similarity">
    <text evidence="2 6">Belongs to the ABC-3 integral membrane protein family.</text>
</comment>
<dbReference type="InterPro" id="IPR001626">
    <property type="entry name" value="ABC_TroCD"/>
</dbReference>
<evidence type="ECO:0000256" key="6">
    <source>
        <dbReference type="RuleBase" id="RU003943"/>
    </source>
</evidence>
<dbReference type="PANTHER" id="PTHR30477">
    <property type="entry name" value="ABC-TRANSPORTER METAL-BINDING PROTEIN"/>
    <property type="match status" value="1"/>
</dbReference>
<dbReference type="AlphaFoldDB" id="A0A974XJS7"/>
<dbReference type="SUPFAM" id="SSF81345">
    <property type="entry name" value="ABC transporter involved in vitamin B12 uptake, BtuC"/>
    <property type="match status" value="1"/>
</dbReference>
<evidence type="ECO:0000256" key="2">
    <source>
        <dbReference type="ARBA" id="ARBA00008034"/>
    </source>
</evidence>
<dbReference type="PANTHER" id="PTHR30477:SF18">
    <property type="entry name" value="METAL TRANSPORT SYSTEM MEMBRANE PROTEIN CT_417-RELATED"/>
    <property type="match status" value="1"/>
</dbReference>